<evidence type="ECO:0000256" key="2">
    <source>
        <dbReference type="ARBA" id="ARBA00023125"/>
    </source>
</evidence>
<evidence type="ECO:0000313" key="6">
    <source>
        <dbReference type="Proteomes" id="UP000005867"/>
    </source>
</evidence>
<accession>G7VC12</accession>
<dbReference type="GO" id="GO:0003700">
    <property type="term" value="F:DNA-binding transcription factor activity"/>
    <property type="evidence" value="ECO:0007669"/>
    <property type="project" value="InterPro"/>
</dbReference>
<dbReference type="Proteomes" id="UP000005867">
    <property type="component" value="Chromosome"/>
</dbReference>
<dbReference type="SUPFAM" id="SSF46785">
    <property type="entry name" value="Winged helix' DNA-binding domain"/>
    <property type="match status" value="1"/>
</dbReference>
<dbReference type="InterPro" id="IPR011991">
    <property type="entry name" value="ArsR-like_HTH"/>
</dbReference>
<keyword evidence="6" id="KW-1185">Reference proteome</keyword>
<dbReference type="BioCyc" id="PSP1104324:GJSN-1051-MONOMER"/>
<dbReference type="Gene3D" id="1.10.10.10">
    <property type="entry name" value="Winged helix-like DNA-binding domain superfamily/Winged helix DNA-binding domain"/>
    <property type="match status" value="1"/>
</dbReference>
<dbReference type="Pfam" id="PF12840">
    <property type="entry name" value="HTH_20"/>
    <property type="match status" value="1"/>
</dbReference>
<keyword evidence="3" id="KW-0804">Transcription</keyword>
<reference evidence="5 6" key="1">
    <citation type="journal article" date="2012" name="J. Bacteriol.">
        <title>Complete genome sequence of strain 1860, a crenarchaeon of the genus pyrobaculum able to grow with various electron acceptors.</title>
        <authorList>
            <person name="Mardanov A.V."/>
            <person name="Gumerov V.M."/>
            <person name="Slobodkina G.B."/>
            <person name="Beletsky A.V."/>
            <person name="Bonch-Osmolovskaya E.A."/>
            <person name="Ravin N.V."/>
            <person name="Skryabin K.G."/>
        </authorList>
    </citation>
    <scope>NUCLEOTIDE SEQUENCE [LARGE SCALE GENOMIC DNA]</scope>
    <source>
        <strain evidence="5 6">1860</strain>
    </source>
</reference>
<evidence type="ECO:0000259" key="4">
    <source>
        <dbReference type="SMART" id="SM00418"/>
    </source>
</evidence>
<dbReference type="GeneID" id="11595332"/>
<evidence type="ECO:0000313" key="5">
    <source>
        <dbReference type="EMBL" id="AET32512.1"/>
    </source>
</evidence>
<dbReference type="OrthoDB" id="21363at2157"/>
<dbReference type="InterPro" id="IPR001845">
    <property type="entry name" value="HTH_ArsR_DNA-bd_dom"/>
</dbReference>
<dbReference type="InterPro" id="IPR036388">
    <property type="entry name" value="WH-like_DNA-bd_sf"/>
</dbReference>
<organism evidence="5 6">
    <name type="scientific">Pyrobaculum ferrireducens</name>
    <dbReference type="NCBI Taxonomy" id="1104324"/>
    <lineage>
        <taxon>Archaea</taxon>
        <taxon>Thermoproteota</taxon>
        <taxon>Thermoprotei</taxon>
        <taxon>Thermoproteales</taxon>
        <taxon>Thermoproteaceae</taxon>
        <taxon>Pyrobaculum</taxon>
    </lineage>
</organism>
<dbReference type="EMBL" id="CP003098">
    <property type="protein sequence ID" value="AET32512.1"/>
    <property type="molecule type" value="Genomic_DNA"/>
</dbReference>
<proteinExistence type="predicted"/>
<dbReference type="RefSeq" id="WP_014288340.1">
    <property type="nucleotide sequence ID" value="NC_016645.1"/>
</dbReference>
<feature type="domain" description="HTH arsR-type" evidence="4">
    <location>
        <begin position="4"/>
        <end position="79"/>
    </location>
</feature>
<evidence type="ECO:0000256" key="1">
    <source>
        <dbReference type="ARBA" id="ARBA00023015"/>
    </source>
</evidence>
<evidence type="ECO:0000256" key="3">
    <source>
        <dbReference type="ARBA" id="ARBA00023163"/>
    </source>
</evidence>
<keyword evidence="2" id="KW-0238">DNA-binding</keyword>
<dbReference type="SMART" id="SM00418">
    <property type="entry name" value="HTH_ARSR"/>
    <property type="match status" value="1"/>
</dbReference>
<name>G7VC12_9CREN</name>
<dbReference type="PANTHER" id="PTHR33154:SF33">
    <property type="entry name" value="TRANSCRIPTIONAL REPRESSOR SDPR"/>
    <property type="match status" value="1"/>
</dbReference>
<dbReference type="InterPro" id="IPR036390">
    <property type="entry name" value="WH_DNA-bd_sf"/>
</dbReference>
<gene>
    <name evidence="5" type="ORF">P186_1076</name>
</gene>
<keyword evidence="1" id="KW-0805">Transcription regulation</keyword>
<dbReference type="AlphaFoldDB" id="G7VC12"/>
<sequence>MSEHVFEALSHPVRRKILQLLAERPRLYSELMEGAGVDSPTLAFHLKKLAGLVEKNEKGFYQLTDAGERAVKIIKEVEGVRPVEPAAPRAEDILLHDRALLKIDNALLELARREGRRIRIQDVAIVEVGKDVDPKLFYEVVEEIRDVGVVKTPRELRPYVEVKVRDVALVTTGGVLTSALKLGLEALTYLSPLKAFRAVRGPLREVYRGEFKHNGALQLEVAGGRVKLSRGPNFVVARCRSEDDFEIAEGRIAVENCEVEAKAEGLERLVLEVAGGYVSVEADLKVLKAEVTGGAVEMDVAAAPGRIDVEAAGGAFGGRIRYQPFDGESVINVEAAGGVVELELGLPEEVGFNAVSNVAGGVARLPPPRAGRRGTVTLNAEVAGGVVEARLA</sequence>
<dbReference type="HOGENOM" id="CLU_712934_0_0_2"/>
<protein>
    <submittedName>
        <fullName evidence="5">Transcriptional regulator, ArsR family</fullName>
    </submittedName>
</protein>
<dbReference type="STRING" id="1104324.P186_1076"/>
<dbReference type="GO" id="GO:0003677">
    <property type="term" value="F:DNA binding"/>
    <property type="evidence" value="ECO:0007669"/>
    <property type="project" value="UniProtKB-KW"/>
</dbReference>
<dbReference type="eggNOG" id="arCOG03859">
    <property type="taxonomic scope" value="Archaea"/>
</dbReference>
<dbReference type="KEGG" id="pyr:P186_1076"/>
<dbReference type="InterPro" id="IPR051081">
    <property type="entry name" value="HTH_MetalResp_TranReg"/>
</dbReference>
<dbReference type="CDD" id="cd00090">
    <property type="entry name" value="HTH_ARSR"/>
    <property type="match status" value="1"/>
</dbReference>
<dbReference type="PANTHER" id="PTHR33154">
    <property type="entry name" value="TRANSCRIPTIONAL REGULATOR, ARSR FAMILY"/>
    <property type="match status" value="1"/>
</dbReference>